<keyword evidence="4" id="KW-1185">Reference proteome</keyword>
<sequence length="215" mass="23936">MTPTTDPHASQQRPEQEPEDRVVSGSRELGVLRRVPASARGYDVLRVRDFLARAQASLETLREGGSYPELSSAEVREIVFPAQDGGYDAETVDALMDEVEDELAAAERARLDAVRGPDAVRQRAEPLADLIMGRLNRPDGRRFRRPARRRDIGYLAADVDALCAQLAEHLRVSEHPHPGAVRTAAFREGTGTRAYDEAQVDAFLERVQELIQLIR</sequence>
<dbReference type="Proteomes" id="UP000594975">
    <property type="component" value="Chromosome"/>
</dbReference>
<dbReference type="EMBL" id="LJBJ02000001">
    <property type="protein sequence ID" value="OAX52979.1"/>
    <property type="molecule type" value="Genomic_DNA"/>
</dbReference>
<dbReference type="Gene3D" id="6.10.250.660">
    <property type="match status" value="2"/>
</dbReference>
<evidence type="ECO:0000313" key="4">
    <source>
        <dbReference type="Proteomes" id="UP000053171"/>
    </source>
</evidence>
<dbReference type="NCBIfam" id="TIGR03544">
    <property type="entry name" value="DivI1A_domain"/>
    <property type="match status" value="2"/>
</dbReference>
<name>A0A199NVA2_9MICC</name>
<evidence type="ECO:0000313" key="5">
    <source>
        <dbReference type="Proteomes" id="UP000594975"/>
    </source>
</evidence>
<reference evidence="2" key="1">
    <citation type="submission" date="2016-04" db="EMBL/GenBank/DDBJ databases">
        <authorList>
            <person name="Evans L.H."/>
            <person name="Alamgir A."/>
            <person name="Owens N."/>
            <person name="Weber N.D."/>
            <person name="Virtaneva K."/>
            <person name="Barbian K."/>
            <person name="Babar A."/>
            <person name="Rosenke K."/>
        </authorList>
    </citation>
    <scope>NUCLEOTIDE SEQUENCE [LARGE SCALE GENOMIC DNA]</scope>
    <source>
        <strain evidence="2">RUTW2-3</strain>
    </source>
</reference>
<reference evidence="3 5" key="4">
    <citation type="submission" date="2020-12" db="EMBL/GenBank/DDBJ databases">
        <title>FDA dAtabase for Regulatory Grade micrObial Sequences (FDA-ARGOS): Supporting development and validation of Infectious Disease Dx tests.</title>
        <authorList>
            <person name="Sproer C."/>
            <person name="Gronow S."/>
            <person name="Severitt S."/>
            <person name="Schroder I."/>
            <person name="Tallon L."/>
            <person name="Sadzewicz L."/>
            <person name="Zhao X."/>
            <person name="Boylan J."/>
            <person name="Ott S."/>
            <person name="Bowen H."/>
            <person name="Vavikolanu K."/>
            <person name="Mehta A."/>
            <person name="Aluvathingal J."/>
            <person name="Nadendla S."/>
            <person name="Lowell S."/>
            <person name="Myers T."/>
            <person name="Yan Y."/>
            <person name="Sichtig H."/>
        </authorList>
    </citation>
    <scope>NUCLEOTIDE SEQUENCE [LARGE SCALE GENOMIC DNA]</scope>
    <source>
        <strain evidence="3 5">FDAARGOS_864</strain>
    </source>
</reference>
<dbReference type="RefSeq" id="WP_055684403.1">
    <property type="nucleotide sequence ID" value="NZ_CP065738.1"/>
</dbReference>
<gene>
    <name evidence="2" type="ORF">AN277_0201085</name>
    <name evidence="3" type="ORF">I6G21_07150</name>
</gene>
<organism evidence="2 4">
    <name type="scientific">Rothia kristinae</name>
    <dbReference type="NCBI Taxonomy" id="37923"/>
    <lineage>
        <taxon>Bacteria</taxon>
        <taxon>Bacillati</taxon>
        <taxon>Actinomycetota</taxon>
        <taxon>Actinomycetes</taxon>
        <taxon>Micrococcales</taxon>
        <taxon>Micrococcaceae</taxon>
        <taxon>Rothia</taxon>
    </lineage>
</organism>
<dbReference type="KEGG" id="rkr:I6G21_07150"/>
<accession>A0A199NVA2</accession>
<dbReference type="EMBL" id="CP065738">
    <property type="protein sequence ID" value="QPT53078.1"/>
    <property type="molecule type" value="Genomic_DNA"/>
</dbReference>
<evidence type="ECO:0000313" key="3">
    <source>
        <dbReference type="EMBL" id="QPT53078.1"/>
    </source>
</evidence>
<dbReference type="InterPro" id="IPR019933">
    <property type="entry name" value="DivIVA_domain"/>
</dbReference>
<dbReference type="AlphaFoldDB" id="A0A199NVA2"/>
<dbReference type="Proteomes" id="UP000053171">
    <property type="component" value="Unassembled WGS sequence"/>
</dbReference>
<reference evidence="2 4" key="3">
    <citation type="submission" date="2016-06" db="EMBL/GenBank/DDBJ databases">
        <title>Identification of putative biosynthetic pathways for the production of bioactive secondary metabolites by the marine actinomycete Kocuria kristinae RUTW2-3.</title>
        <authorList>
            <person name="Waterworth S.C."/>
            <person name="Walmsley T.A."/>
            <person name="Matongo T."/>
            <person name="Davies-Coleman M.T."/>
            <person name="Dorrington R.A."/>
        </authorList>
    </citation>
    <scope>NUCLEOTIDE SEQUENCE [LARGE SCALE GENOMIC DNA]</scope>
    <source>
        <strain evidence="4">RuSp02-3</strain>
        <strain evidence="2">RUTW2-3</strain>
    </source>
</reference>
<evidence type="ECO:0000256" key="1">
    <source>
        <dbReference type="SAM" id="MobiDB-lite"/>
    </source>
</evidence>
<evidence type="ECO:0000313" key="2">
    <source>
        <dbReference type="EMBL" id="OAX52979.1"/>
    </source>
</evidence>
<reference evidence="4" key="2">
    <citation type="submission" date="2016-04" db="EMBL/GenBank/DDBJ databases">
        <authorList>
            <person name="Waterworth S."/>
            <person name="Matcher G."/>
        </authorList>
    </citation>
    <scope>NUCLEOTIDE SEQUENCE [LARGE SCALE GENOMIC DNA]</scope>
    <source>
        <strain evidence="4">RuSp02-3</strain>
    </source>
</reference>
<feature type="region of interest" description="Disordered" evidence="1">
    <location>
        <begin position="1"/>
        <end position="27"/>
    </location>
</feature>
<dbReference type="GeneID" id="61263158"/>
<protein>
    <submittedName>
        <fullName evidence="3">DivIVA domain-containing protein</fullName>
    </submittedName>
</protein>
<feature type="compositionally biased region" description="Polar residues" evidence="1">
    <location>
        <begin position="1"/>
        <end position="13"/>
    </location>
</feature>
<proteinExistence type="predicted"/>